<evidence type="ECO:0000259" key="3">
    <source>
        <dbReference type="Pfam" id="PF05225"/>
    </source>
</evidence>
<dbReference type="AlphaFoldDB" id="A0A8K0CFW1"/>
<sequence>MPRDYTRKTDRAAAENSMKSAISKCLKNNLSVSEAATQYGIKRTTLQSRLRTLLKTKSLDRIINNDSGDESEGNTTKDWLWGFMKRHTDLSLRKLESTSLSHSMAFNKPVIDEFFKKYTLVLQKHKFNAEQIWNLDETGITTIIRTVKIVSAKGTKQVEQIVSSKRGALVTFVKIVKAIGTPLPPIFVYPRIRNPSEYLSEGSPTGSIALESDFAASSVTDKPLDIDEQETSSTPEISYTELSTTQSKNCQRRTTSILINHQLQVKIAITASII</sequence>
<comment type="subcellular location">
    <subcellularLocation>
        <location evidence="1">Nucleus</location>
    </subcellularLocation>
</comment>
<comment type="caution">
    <text evidence="4">The sequence shown here is derived from an EMBL/GenBank/DDBJ whole genome shotgun (WGS) entry which is preliminary data.</text>
</comment>
<dbReference type="GO" id="GO:0003677">
    <property type="term" value="F:DNA binding"/>
    <property type="evidence" value="ECO:0007669"/>
    <property type="project" value="InterPro"/>
</dbReference>
<dbReference type="PANTHER" id="PTHR19303:SF74">
    <property type="entry name" value="POGO TRANSPOSABLE ELEMENT WITH KRAB DOMAIN"/>
    <property type="match status" value="1"/>
</dbReference>
<dbReference type="Gene3D" id="1.10.10.60">
    <property type="entry name" value="Homeodomain-like"/>
    <property type="match status" value="1"/>
</dbReference>
<feature type="domain" description="HTH psq-type" evidence="3">
    <location>
        <begin position="17"/>
        <end position="52"/>
    </location>
</feature>
<accession>A0A8K0CFW1</accession>
<protein>
    <recommendedName>
        <fullName evidence="3">HTH psq-type domain-containing protein</fullName>
    </recommendedName>
</protein>
<evidence type="ECO:0000313" key="5">
    <source>
        <dbReference type="Proteomes" id="UP000801492"/>
    </source>
</evidence>
<dbReference type="InterPro" id="IPR050863">
    <property type="entry name" value="CenT-Element_Derived"/>
</dbReference>
<proteinExistence type="predicted"/>
<dbReference type="InterPro" id="IPR007889">
    <property type="entry name" value="HTH_Psq"/>
</dbReference>
<dbReference type="Pfam" id="PF05225">
    <property type="entry name" value="HTH_psq"/>
    <property type="match status" value="1"/>
</dbReference>
<feature type="region of interest" description="Disordered" evidence="2">
    <location>
        <begin position="226"/>
        <end position="245"/>
    </location>
</feature>
<dbReference type="EMBL" id="VTPC01087272">
    <property type="protein sequence ID" value="KAF2886568.1"/>
    <property type="molecule type" value="Genomic_DNA"/>
</dbReference>
<dbReference type="InterPro" id="IPR009057">
    <property type="entry name" value="Homeodomain-like_sf"/>
</dbReference>
<evidence type="ECO:0000313" key="4">
    <source>
        <dbReference type="EMBL" id="KAF2886568.1"/>
    </source>
</evidence>
<evidence type="ECO:0000256" key="1">
    <source>
        <dbReference type="ARBA" id="ARBA00004123"/>
    </source>
</evidence>
<dbReference type="PANTHER" id="PTHR19303">
    <property type="entry name" value="TRANSPOSON"/>
    <property type="match status" value="1"/>
</dbReference>
<keyword evidence="5" id="KW-1185">Reference proteome</keyword>
<reference evidence="4" key="1">
    <citation type="submission" date="2019-08" db="EMBL/GenBank/DDBJ databases">
        <title>The genome of the North American firefly Photinus pyralis.</title>
        <authorList>
            <consortium name="Photinus pyralis genome working group"/>
            <person name="Fallon T.R."/>
            <person name="Sander Lower S.E."/>
            <person name="Weng J.-K."/>
        </authorList>
    </citation>
    <scope>NUCLEOTIDE SEQUENCE</scope>
    <source>
        <strain evidence="4">TRF0915ILg1</strain>
        <tissue evidence="4">Whole body</tissue>
    </source>
</reference>
<evidence type="ECO:0000256" key="2">
    <source>
        <dbReference type="SAM" id="MobiDB-lite"/>
    </source>
</evidence>
<dbReference type="OrthoDB" id="8187571at2759"/>
<dbReference type="Proteomes" id="UP000801492">
    <property type="component" value="Unassembled WGS sequence"/>
</dbReference>
<name>A0A8K0CFW1_IGNLU</name>
<feature type="compositionally biased region" description="Polar residues" evidence="2">
    <location>
        <begin position="231"/>
        <end position="245"/>
    </location>
</feature>
<dbReference type="GO" id="GO:0005634">
    <property type="term" value="C:nucleus"/>
    <property type="evidence" value="ECO:0007669"/>
    <property type="project" value="UniProtKB-SubCell"/>
</dbReference>
<dbReference type="SUPFAM" id="SSF46689">
    <property type="entry name" value="Homeodomain-like"/>
    <property type="match status" value="1"/>
</dbReference>
<gene>
    <name evidence="4" type="ORF">ILUMI_19604</name>
</gene>
<organism evidence="4 5">
    <name type="scientific">Ignelater luminosus</name>
    <name type="common">Cucubano</name>
    <name type="synonym">Pyrophorus luminosus</name>
    <dbReference type="NCBI Taxonomy" id="2038154"/>
    <lineage>
        <taxon>Eukaryota</taxon>
        <taxon>Metazoa</taxon>
        <taxon>Ecdysozoa</taxon>
        <taxon>Arthropoda</taxon>
        <taxon>Hexapoda</taxon>
        <taxon>Insecta</taxon>
        <taxon>Pterygota</taxon>
        <taxon>Neoptera</taxon>
        <taxon>Endopterygota</taxon>
        <taxon>Coleoptera</taxon>
        <taxon>Polyphaga</taxon>
        <taxon>Elateriformia</taxon>
        <taxon>Elateroidea</taxon>
        <taxon>Elateridae</taxon>
        <taxon>Agrypninae</taxon>
        <taxon>Pyrophorini</taxon>
        <taxon>Ignelater</taxon>
    </lineage>
</organism>